<keyword evidence="4" id="KW-1185">Reference proteome</keyword>
<name>A0AAE0GLV7_9CHLO</name>
<dbReference type="EMBL" id="LGRX02004672">
    <property type="protein sequence ID" value="KAK3279786.1"/>
    <property type="molecule type" value="Genomic_DNA"/>
</dbReference>
<dbReference type="PANTHER" id="PTHR35731">
    <property type="entry name" value="8-AMINO-7-OXONONANOATE SYNTHASE"/>
    <property type="match status" value="1"/>
</dbReference>
<feature type="transmembrane region" description="Helical" evidence="2">
    <location>
        <begin position="170"/>
        <end position="188"/>
    </location>
</feature>
<dbReference type="Proteomes" id="UP001190700">
    <property type="component" value="Unassembled WGS sequence"/>
</dbReference>
<keyword evidence="1" id="KW-0175">Coiled coil</keyword>
<dbReference type="PANTHER" id="PTHR35731:SF1">
    <property type="entry name" value="8-AMINO-7-OXONONANOATE SYNTHASE"/>
    <property type="match status" value="1"/>
</dbReference>
<protein>
    <submittedName>
        <fullName evidence="3">Uncharacterized protein</fullName>
    </submittedName>
</protein>
<gene>
    <name evidence="3" type="ORF">CYMTET_12347</name>
</gene>
<feature type="transmembrane region" description="Helical" evidence="2">
    <location>
        <begin position="143"/>
        <end position="164"/>
    </location>
</feature>
<keyword evidence="2" id="KW-0812">Transmembrane</keyword>
<evidence type="ECO:0000256" key="2">
    <source>
        <dbReference type="SAM" id="Phobius"/>
    </source>
</evidence>
<sequence>MLVSMIKLQTGKAEVNKYVEDESQKLREYVAEACEELDEVGEANKARAELEFGAAMAQLDAEANEVENLINSTRKQAKEDQAAQAAFEERLANERNSGLMFQSLYSSKQTKKPLTSAQQESIQEEVDKLNAVTNNQLGKNSRMISFGLLGLGLISLGVAALTQGSEFSKYEFVFFLFVFLLLGLQVGYEQQRFTEWKAKESDGDGK</sequence>
<reference evidence="3 4" key="1">
    <citation type="journal article" date="2015" name="Genome Biol. Evol.">
        <title>Comparative Genomics of a Bacterivorous Green Alga Reveals Evolutionary Causalities and Consequences of Phago-Mixotrophic Mode of Nutrition.</title>
        <authorList>
            <person name="Burns J.A."/>
            <person name="Paasch A."/>
            <person name="Narechania A."/>
            <person name="Kim E."/>
        </authorList>
    </citation>
    <scope>NUCLEOTIDE SEQUENCE [LARGE SCALE GENOMIC DNA]</scope>
    <source>
        <strain evidence="3 4">PLY_AMNH</strain>
    </source>
</reference>
<keyword evidence="2" id="KW-0472">Membrane</keyword>
<accession>A0AAE0GLV7</accession>
<keyword evidence="2" id="KW-1133">Transmembrane helix</keyword>
<dbReference type="AlphaFoldDB" id="A0AAE0GLV7"/>
<comment type="caution">
    <text evidence="3">The sequence shown here is derived from an EMBL/GenBank/DDBJ whole genome shotgun (WGS) entry which is preliminary data.</text>
</comment>
<evidence type="ECO:0000313" key="4">
    <source>
        <dbReference type="Proteomes" id="UP001190700"/>
    </source>
</evidence>
<feature type="coiled-coil region" evidence="1">
    <location>
        <begin position="56"/>
        <end position="83"/>
    </location>
</feature>
<organism evidence="3 4">
    <name type="scientific">Cymbomonas tetramitiformis</name>
    <dbReference type="NCBI Taxonomy" id="36881"/>
    <lineage>
        <taxon>Eukaryota</taxon>
        <taxon>Viridiplantae</taxon>
        <taxon>Chlorophyta</taxon>
        <taxon>Pyramimonadophyceae</taxon>
        <taxon>Pyramimonadales</taxon>
        <taxon>Pyramimonadaceae</taxon>
        <taxon>Cymbomonas</taxon>
    </lineage>
</organism>
<proteinExistence type="predicted"/>
<evidence type="ECO:0000313" key="3">
    <source>
        <dbReference type="EMBL" id="KAK3279786.1"/>
    </source>
</evidence>
<evidence type="ECO:0000256" key="1">
    <source>
        <dbReference type="SAM" id="Coils"/>
    </source>
</evidence>
<dbReference type="GO" id="GO:0009507">
    <property type="term" value="C:chloroplast"/>
    <property type="evidence" value="ECO:0007669"/>
    <property type="project" value="TreeGrafter"/>
</dbReference>